<dbReference type="GO" id="GO:0042626">
    <property type="term" value="F:ATPase-coupled transmembrane transporter activity"/>
    <property type="evidence" value="ECO:0007669"/>
    <property type="project" value="TreeGrafter"/>
</dbReference>
<dbReference type="OMA" id="DIHNISY"/>
<dbReference type="InterPro" id="IPR003593">
    <property type="entry name" value="AAA+_ATPase"/>
</dbReference>
<dbReference type="EMBL" id="JH712432">
    <property type="protein sequence ID" value="EFO21404.1"/>
    <property type="molecule type" value="Genomic_DNA"/>
</dbReference>
<dbReference type="GeneID" id="9944502"/>
<sequence length="305" mass="34913">MYLINSFTRITDVALSTGEMAGILQRVAELIRICKHMDNNKIGYDDFIADSVFTKADTNQCMIYDIHNISYSLPNHYPTQKLLNDFSFTINRDARIWIIGASGSGKTSLIRVLSQLWQYETGYIRFGIKRGQILRLSHTPYFPCGHLSLFQQISFPATGISESLKKIDNDYASITIILKELKLDWLIERCEGLFNPVEFEWQDTLTRSEQQRLAFARVLYQQPQFVILDESSSSIDLEIEEHIYQLLISNNIGFISIGHHPSFTKFHDTILHLDGCGNYTIRSLKSFSPTSTIDAINSNDLSDFT</sequence>
<dbReference type="AlphaFoldDB" id="A0A1S0TX33"/>
<protein>
    <recommendedName>
        <fullName evidence="8">ABC transporter domain-containing protein</fullName>
    </recommendedName>
</protein>
<keyword evidence="5" id="KW-0067">ATP-binding</keyword>
<dbReference type="Gene3D" id="3.40.50.300">
    <property type="entry name" value="P-loop containing nucleotide triphosphate hydrolases"/>
    <property type="match status" value="1"/>
</dbReference>
<dbReference type="SMART" id="SM00382">
    <property type="entry name" value="AAA"/>
    <property type="match status" value="1"/>
</dbReference>
<dbReference type="GO" id="GO:0015910">
    <property type="term" value="P:long-chain fatty acid import into peroxisome"/>
    <property type="evidence" value="ECO:0007669"/>
    <property type="project" value="TreeGrafter"/>
</dbReference>
<feature type="domain" description="ABC transporter" evidence="8">
    <location>
        <begin position="64"/>
        <end position="300"/>
    </location>
</feature>
<dbReference type="SUPFAM" id="SSF52540">
    <property type="entry name" value="P-loop containing nucleoside triphosphate hydrolases"/>
    <property type="match status" value="1"/>
</dbReference>
<dbReference type="Pfam" id="PF00005">
    <property type="entry name" value="ABC_tran"/>
    <property type="match status" value="1"/>
</dbReference>
<evidence type="ECO:0000256" key="1">
    <source>
        <dbReference type="ARBA" id="ARBA00008575"/>
    </source>
</evidence>
<dbReference type="GO" id="GO:0005324">
    <property type="term" value="F:long-chain fatty acid transmembrane transporter activity"/>
    <property type="evidence" value="ECO:0007669"/>
    <property type="project" value="TreeGrafter"/>
</dbReference>
<reference evidence="9" key="1">
    <citation type="submission" date="2012-04" db="EMBL/GenBank/DDBJ databases">
        <title>The Genome Sequence of Loa loa.</title>
        <authorList>
            <consortium name="The Broad Institute Genome Sequencing Platform"/>
            <consortium name="Broad Institute Genome Sequencing Center for Infectious Disease"/>
            <person name="Nutman T.B."/>
            <person name="Fink D.L."/>
            <person name="Russ C."/>
            <person name="Young S."/>
            <person name="Zeng Q."/>
            <person name="Gargeya S."/>
            <person name="Alvarado L."/>
            <person name="Berlin A."/>
            <person name="Chapman S.B."/>
            <person name="Chen Z."/>
            <person name="Freedman E."/>
            <person name="Gellesch M."/>
            <person name="Goldberg J."/>
            <person name="Griggs A."/>
            <person name="Gujja S."/>
            <person name="Heilman E.R."/>
            <person name="Heiman D."/>
            <person name="Howarth C."/>
            <person name="Mehta T."/>
            <person name="Neiman D."/>
            <person name="Pearson M."/>
            <person name="Roberts A."/>
            <person name="Saif S."/>
            <person name="Shea T."/>
            <person name="Shenoy N."/>
            <person name="Sisk P."/>
            <person name="Stolte C."/>
            <person name="Sykes S."/>
            <person name="White J."/>
            <person name="Yandava C."/>
            <person name="Haas B."/>
            <person name="Henn M.R."/>
            <person name="Nusbaum C."/>
            <person name="Birren B."/>
        </authorList>
    </citation>
    <scope>NUCLEOTIDE SEQUENCE [LARGE SCALE GENOMIC DNA]</scope>
</reference>
<dbReference type="GO" id="GO:0016887">
    <property type="term" value="F:ATP hydrolysis activity"/>
    <property type="evidence" value="ECO:0007669"/>
    <property type="project" value="InterPro"/>
</dbReference>
<dbReference type="OrthoDB" id="422637at2759"/>
<evidence type="ECO:0000256" key="2">
    <source>
        <dbReference type="ARBA" id="ARBA00022448"/>
    </source>
</evidence>
<dbReference type="CTD" id="9944502"/>
<name>A0A1S0TX33_LOALO</name>
<evidence type="ECO:0000313" key="9">
    <source>
        <dbReference type="EMBL" id="EFO21404.1"/>
    </source>
</evidence>
<keyword evidence="6" id="KW-1133">Transmembrane helix</keyword>
<keyword evidence="2" id="KW-0813">Transport</keyword>
<dbReference type="RefSeq" id="XP_003142665.1">
    <property type="nucleotide sequence ID" value="XM_003142617.1"/>
</dbReference>
<keyword evidence="3" id="KW-0812">Transmembrane</keyword>
<accession>A0A1S0TX33</accession>
<evidence type="ECO:0000256" key="6">
    <source>
        <dbReference type="ARBA" id="ARBA00022989"/>
    </source>
</evidence>
<dbReference type="GO" id="GO:0006635">
    <property type="term" value="P:fatty acid beta-oxidation"/>
    <property type="evidence" value="ECO:0007669"/>
    <property type="project" value="TreeGrafter"/>
</dbReference>
<evidence type="ECO:0000256" key="5">
    <source>
        <dbReference type="ARBA" id="ARBA00022840"/>
    </source>
</evidence>
<dbReference type="GO" id="GO:0042760">
    <property type="term" value="P:very long-chain fatty acid catabolic process"/>
    <property type="evidence" value="ECO:0007669"/>
    <property type="project" value="TreeGrafter"/>
</dbReference>
<evidence type="ECO:0000259" key="8">
    <source>
        <dbReference type="PROSITE" id="PS50893"/>
    </source>
</evidence>
<dbReference type="GO" id="GO:0005778">
    <property type="term" value="C:peroxisomal membrane"/>
    <property type="evidence" value="ECO:0007669"/>
    <property type="project" value="TreeGrafter"/>
</dbReference>
<dbReference type="GO" id="GO:0005524">
    <property type="term" value="F:ATP binding"/>
    <property type="evidence" value="ECO:0007669"/>
    <property type="project" value="UniProtKB-KW"/>
</dbReference>
<dbReference type="PANTHER" id="PTHR11384">
    <property type="entry name" value="ATP-BINDING CASSETTE, SUB-FAMILY D MEMBER"/>
    <property type="match status" value="1"/>
</dbReference>
<gene>
    <name evidence="9" type="ORF">LOAG_07083</name>
</gene>
<evidence type="ECO:0000256" key="7">
    <source>
        <dbReference type="ARBA" id="ARBA00023136"/>
    </source>
</evidence>
<dbReference type="KEGG" id="loa:LOAG_07083"/>
<keyword evidence="4" id="KW-0547">Nucleotide-binding</keyword>
<evidence type="ECO:0000256" key="3">
    <source>
        <dbReference type="ARBA" id="ARBA00022692"/>
    </source>
</evidence>
<dbReference type="InParanoid" id="A0A1S0TX33"/>
<organism evidence="9">
    <name type="scientific">Loa loa</name>
    <name type="common">Eye worm</name>
    <name type="synonym">Filaria loa</name>
    <dbReference type="NCBI Taxonomy" id="7209"/>
    <lineage>
        <taxon>Eukaryota</taxon>
        <taxon>Metazoa</taxon>
        <taxon>Ecdysozoa</taxon>
        <taxon>Nematoda</taxon>
        <taxon>Chromadorea</taxon>
        <taxon>Rhabditida</taxon>
        <taxon>Spirurina</taxon>
        <taxon>Spiruromorpha</taxon>
        <taxon>Filarioidea</taxon>
        <taxon>Onchocercidae</taxon>
        <taxon>Loa</taxon>
    </lineage>
</organism>
<evidence type="ECO:0000256" key="4">
    <source>
        <dbReference type="ARBA" id="ARBA00022741"/>
    </source>
</evidence>
<comment type="similarity">
    <text evidence="1">Belongs to the ABC transporter superfamily. ABCD family. Peroxisomal fatty acyl CoA transporter (TC 3.A.1.203) subfamily.</text>
</comment>
<dbReference type="PROSITE" id="PS50893">
    <property type="entry name" value="ABC_TRANSPORTER_2"/>
    <property type="match status" value="1"/>
</dbReference>
<dbReference type="InterPro" id="IPR050835">
    <property type="entry name" value="ABC_transporter_sub-D"/>
</dbReference>
<dbReference type="InterPro" id="IPR003439">
    <property type="entry name" value="ABC_transporter-like_ATP-bd"/>
</dbReference>
<dbReference type="InterPro" id="IPR027417">
    <property type="entry name" value="P-loop_NTPase"/>
</dbReference>
<proteinExistence type="inferred from homology"/>
<dbReference type="GO" id="GO:0007031">
    <property type="term" value="P:peroxisome organization"/>
    <property type="evidence" value="ECO:0007669"/>
    <property type="project" value="TreeGrafter"/>
</dbReference>
<dbReference type="PANTHER" id="PTHR11384:SF65">
    <property type="entry name" value="ABC TRANSPORTER DOMAIN-CONTAINING PROTEIN"/>
    <property type="match status" value="1"/>
</dbReference>
<keyword evidence="7" id="KW-0472">Membrane</keyword>